<feature type="region of interest" description="Disordered" evidence="1">
    <location>
        <begin position="92"/>
        <end position="113"/>
    </location>
</feature>
<organism evidence="2 3">
    <name type="scientific">Saccharata proteae CBS 121410</name>
    <dbReference type="NCBI Taxonomy" id="1314787"/>
    <lineage>
        <taxon>Eukaryota</taxon>
        <taxon>Fungi</taxon>
        <taxon>Dikarya</taxon>
        <taxon>Ascomycota</taxon>
        <taxon>Pezizomycotina</taxon>
        <taxon>Dothideomycetes</taxon>
        <taxon>Dothideomycetes incertae sedis</taxon>
        <taxon>Botryosphaeriales</taxon>
        <taxon>Saccharataceae</taxon>
        <taxon>Saccharata</taxon>
    </lineage>
</organism>
<dbReference type="PANTHER" id="PTHR38790">
    <property type="entry name" value="2EXR DOMAIN-CONTAINING PROTEIN-RELATED"/>
    <property type="match status" value="1"/>
</dbReference>
<accession>A0A9P4HPR5</accession>
<reference evidence="2" key="1">
    <citation type="journal article" date="2020" name="Stud. Mycol.">
        <title>101 Dothideomycetes genomes: a test case for predicting lifestyles and emergence of pathogens.</title>
        <authorList>
            <person name="Haridas S."/>
            <person name="Albert R."/>
            <person name="Binder M."/>
            <person name="Bloem J."/>
            <person name="Labutti K."/>
            <person name="Salamov A."/>
            <person name="Andreopoulos B."/>
            <person name="Baker S."/>
            <person name="Barry K."/>
            <person name="Bills G."/>
            <person name="Bluhm B."/>
            <person name="Cannon C."/>
            <person name="Castanera R."/>
            <person name="Culley D."/>
            <person name="Daum C."/>
            <person name="Ezra D."/>
            <person name="Gonzalez J."/>
            <person name="Henrissat B."/>
            <person name="Kuo A."/>
            <person name="Liang C."/>
            <person name="Lipzen A."/>
            <person name="Lutzoni F."/>
            <person name="Magnuson J."/>
            <person name="Mondo S."/>
            <person name="Nolan M."/>
            <person name="Ohm R."/>
            <person name="Pangilinan J."/>
            <person name="Park H.-J."/>
            <person name="Ramirez L."/>
            <person name="Alfaro M."/>
            <person name="Sun H."/>
            <person name="Tritt A."/>
            <person name="Yoshinaga Y."/>
            <person name="Zwiers L.-H."/>
            <person name="Turgeon B."/>
            <person name="Goodwin S."/>
            <person name="Spatafora J."/>
            <person name="Crous P."/>
            <person name="Grigoriev I."/>
        </authorList>
    </citation>
    <scope>NUCLEOTIDE SEQUENCE</scope>
    <source>
        <strain evidence="2">CBS 121410</strain>
    </source>
</reference>
<gene>
    <name evidence="2" type="ORF">K490DRAFT_58509</name>
</gene>
<comment type="caution">
    <text evidence="2">The sequence shown here is derived from an EMBL/GenBank/DDBJ whole genome shotgun (WGS) entry which is preliminary data.</text>
</comment>
<dbReference type="AlphaFoldDB" id="A0A9P4HPR5"/>
<feature type="region of interest" description="Disordered" evidence="1">
    <location>
        <begin position="444"/>
        <end position="464"/>
    </location>
</feature>
<evidence type="ECO:0000313" key="3">
    <source>
        <dbReference type="Proteomes" id="UP000799776"/>
    </source>
</evidence>
<proteinExistence type="predicted"/>
<sequence length="581" mass="64824">MASPSEHRPGQTPAGDGSGEKISPPHSPPLPAASPAARSGRRLAKDLCALDLDHVPRPSVDLQLDGRASGHEARAYLRSWYLRRTPAEEVSSAAAAAENDTPVRDQDSELSATDPMVAGNLDHVGEAERDEVNAAAAAGGDNPVISAEESARRWKEFADWVRKDHKKNNFVPRFLRPVTFEQWKKSVSRDVELKNWEANLMGLPKELRVMIWGYALDDAIGKPTVNFSDRDDGEVNKLCEDRVWETNHASHGRMSHNVPARVKTARQTLKRLVTAKHTVTAENPTPDFGEDPDPPMSLTSFGWWTEGEVRYKPLRNLAILLVSRAVSREAAAVLYSKIVLEPMSAVMLHAFFSTIGPVNRAHMRTITVVDPYPMYGIKLDNLRALNAFKLGVGHGLEPPKRLREDILFGAYVDVFDIMFGMPKLQKLTILVDLERYHVWGGAVNTGDNNGDDNGKNDDGNNGDNDDAAYDDTRFLIHGYNPSVARPMPANKHRIIAKRTAIKLAMWTKLAARLPGVEIVLQVGIPPRFNREIANYLRDFEEEESDEEATNAMLDGCENMAKRFGWRFERQMRLEPVADFSE</sequence>
<evidence type="ECO:0000313" key="2">
    <source>
        <dbReference type="EMBL" id="KAF2085615.1"/>
    </source>
</evidence>
<name>A0A9P4HPR5_9PEZI</name>
<keyword evidence="3" id="KW-1185">Reference proteome</keyword>
<evidence type="ECO:0000256" key="1">
    <source>
        <dbReference type="SAM" id="MobiDB-lite"/>
    </source>
</evidence>
<dbReference type="Proteomes" id="UP000799776">
    <property type="component" value="Unassembled WGS sequence"/>
</dbReference>
<dbReference type="EMBL" id="ML978729">
    <property type="protein sequence ID" value="KAF2085615.1"/>
    <property type="molecule type" value="Genomic_DNA"/>
</dbReference>
<feature type="region of interest" description="Disordered" evidence="1">
    <location>
        <begin position="1"/>
        <end position="40"/>
    </location>
</feature>
<protein>
    <submittedName>
        <fullName evidence="2">Uncharacterized protein</fullName>
    </submittedName>
</protein>